<dbReference type="CDD" id="cd04301">
    <property type="entry name" value="NAT_SF"/>
    <property type="match status" value="1"/>
</dbReference>
<evidence type="ECO:0000313" key="3">
    <source>
        <dbReference type="EMBL" id="KAK1750336.1"/>
    </source>
</evidence>
<gene>
    <name evidence="3" type="ORF">QBC47DRAFT_393937</name>
</gene>
<dbReference type="PANTHER" id="PTHR42791">
    <property type="entry name" value="GNAT FAMILY ACETYLTRANSFERASE"/>
    <property type="match status" value="1"/>
</dbReference>
<evidence type="ECO:0000256" key="1">
    <source>
        <dbReference type="SAM" id="MobiDB-lite"/>
    </source>
</evidence>
<dbReference type="InterPro" id="IPR000182">
    <property type="entry name" value="GNAT_dom"/>
</dbReference>
<dbReference type="Proteomes" id="UP001239445">
    <property type="component" value="Unassembled WGS sequence"/>
</dbReference>
<dbReference type="AlphaFoldDB" id="A0AAJ0B6P4"/>
<dbReference type="PANTHER" id="PTHR42791:SF1">
    <property type="entry name" value="N-ACETYLTRANSFERASE DOMAIN-CONTAINING PROTEIN"/>
    <property type="match status" value="1"/>
</dbReference>
<dbReference type="Pfam" id="PF00583">
    <property type="entry name" value="Acetyltransf_1"/>
    <property type="match status" value="1"/>
</dbReference>
<sequence length="247" mass="27307">MSLRAIKIEPAKYDDIPVLAGISSDSFEGDTQTEMKQHGRAPFDMREYSLTSLPGSLKSPRLRIIKAVEESTGDIMGYCIWGFRGVEPPVFPPVDFGTDDATGPTEQTKTKEQEKDKTDDSTDPIARLEKLTGTDFNNWVDELMADGSPCLFIVGLYVAPSFQRRGAGTALLKWGTDLADANGAFAWVHSSAGAWRAYEKAGFRTVRTLTVNLDNYAPVPAPETYPDGRWGDYTFRYMVYGKHPGTT</sequence>
<comment type="caution">
    <text evidence="3">The sequence shown here is derived from an EMBL/GenBank/DDBJ whole genome shotgun (WGS) entry which is preliminary data.</text>
</comment>
<dbReference type="InterPro" id="IPR016181">
    <property type="entry name" value="Acyl_CoA_acyltransferase"/>
</dbReference>
<dbReference type="SUPFAM" id="SSF55729">
    <property type="entry name" value="Acyl-CoA N-acyltransferases (Nat)"/>
    <property type="match status" value="1"/>
</dbReference>
<dbReference type="InterPro" id="IPR052523">
    <property type="entry name" value="Trichothecene_AcTrans"/>
</dbReference>
<feature type="domain" description="N-acetyltransferase" evidence="2">
    <location>
        <begin position="81"/>
        <end position="232"/>
    </location>
</feature>
<reference evidence="3" key="1">
    <citation type="submission" date="2023-06" db="EMBL/GenBank/DDBJ databases">
        <title>Genome-scale phylogeny and comparative genomics of the fungal order Sordariales.</title>
        <authorList>
            <consortium name="Lawrence Berkeley National Laboratory"/>
            <person name="Hensen N."/>
            <person name="Bonometti L."/>
            <person name="Westerberg I."/>
            <person name="Brannstrom I.O."/>
            <person name="Guillou S."/>
            <person name="Cros-Aarteil S."/>
            <person name="Calhoun S."/>
            <person name="Haridas S."/>
            <person name="Kuo A."/>
            <person name="Mondo S."/>
            <person name="Pangilinan J."/>
            <person name="Riley R."/>
            <person name="Labutti K."/>
            <person name="Andreopoulos B."/>
            <person name="Lipzen A."/>
            <person name="Chen C."/>
            <person name="Yanf M."/>
            <person name="Daum C."/>
            <person name="Ng V."/>
            <person name="Clum A."/>
            <person name="Steindorff A."/>
            <person name="Ohm R."/>
            <person name="Martin F."/>
            <person name="Silar P."/>
            <person name="Natvig D."/>
            <person name="Lalanne C."/>
            <person name="Gautier V."/>
            <person name="Ament-Velasquez S.L."/>
            <person name="Kruys A."/>
            <person name="Hutchinson M.I."/>
            <person name="Powell A.J."/>
            <person name="Barry K."/>
            <person name="Miller A.N."/>
            <person name="Grigoriev I.V."/>
            <person name="Debuchy R."/>
            <person name="Gladieux P."/>
            <person name="Thoren M.H."/>
            <person name="Johannesson H."/>
        </authorList>
    </citation>
    <scope>NUCLEOTIDE SEQUENCE</scope>
    <source>
        <strain evidence="3">PSN4</strain>
    </source>
</reference>
<feature type="compositionally biased region" description="Basic and acidic residues" evidence="1">
    <location>
        <begin position="108"/>
        <end position="122"/>
    </location>
</feature>
<dbReference type="Gene3D" id="3.40.630.30">
    <property type="match status" value="1"/>
</dbReference>
<feature type="region of interest" description="Disordered" evidence="1">
    <location>
        <begin position="92"/>
        <end position="122"/>
    </location>
</feature>
<evidence type="ECO:0000313" key="4">
    <source>
        <dbReference type="Proteomes" id="UP001239445"/>
    </source>
</evidence>
<proteinExistence type="predicted"/>
<dbReference type="PROSITE" id="PS51186">
    <property type="entry name" value="GNAT"/>
    <property type="match status" value="1"/>
</dbReference>
<keyword evidence="4" id="KW-1185">Reference proteome</keyword>
<dbReference type="EMBL" id="MU839847">
    <property type="protein sequence ID" value="KAK1750336.1"/>
    <property type="molecule type" value="Genomic_DNA"/>
</dbReference>
<protein>
    <submittedName>
        <fullName evidence="3">Acyl-CoA N-acyltransferase</fullName>
    </submittedName>
</protein>
<name>A0AAJ0B6P4_9PEZI</name>
<evidence type="ECO:0000259" key="2">
    <source>
        <dbReference type="PROSITE" id="PS51186"/>
    </source>
</evidence>
<dbReference type="GO" id="GO:0016747">
    <property type="term" value="F:acyltransferase activity, transferring groups other than amino-acyl groups"/>
    <property type="evidence" value="ECO:0007669"/>
    <property type="project" value="InterPro"/>
</dbReference>
<organism evidence="3 4">
    <name type="scientific">Echria macrotheca</name>
    <dbReference type="NCBI Taxonomy" id="438768"/>
    <lineage>
        <taxon>Eukaryota</taxon>
        <taxon>Fungi</taxon>
        <taxon>Dikarya</taxon>
        <taxon>Ascomycota</taxon>
        <taxon>Pezizomycotina</taxon>
        <taxon>Sordariomycetes</taxon>
        <taxon>Sordariomycetidae</taxon>
        <taxon>Sordariales</taxon>
        <taxon>Schizotheciaceae</taxon>
        <taxon>Echria</taxon>
    </lineage>
</organism>
<accession>A0AAJ0B6P4</accession>